<protein>
    <submittedName>
        <fullName evidence="2">Uncharacterized protein</fullName>
    </submittedName>
</protein>
<accession>A0A1Y3BRT2</accession>
<keyword evidence="1" id="KW-0812">Transmembrane</keyword>
<gene>
    <name evidence="2" type="ORF">BLA29_004471</name>
</gene>
<proteinExistence type="predicted"/>
<keyword evidence="1" id="KW-0472">Membrane</keyword>
<evidence type="ECO:0000256" key="1">
    <source>
        <dbReference type="SAM" id="Phobius"/>
    </source>
</evidence>
<dbReference type="AlphaFoldDB" id="A0A1Y3BRT2"/>
<dbReference type="Proteomes" id="UP000194236">
    <property type="component" value="Unassembled WGS sequence"/>
</dbReference>
<sequence>MLLIIQPEWIHDYKSFQVLFGMFPTEGLTYLSASIVMCTINIILNAFYATSTRYEHFHFILPIQYVQWRNLKKRKSNRFELHSYISHHLYSSFNII</sequence>
<evidence type="ECO:0000313" key="2">
    <source>
        <dbReference type="EMBL" id="OTF82668.1"/>
    </source>
</evidence>
<name>A0A1Y3BRT2_EURMA</name>
<reference evidence="2 3" key="1">
    <citation type="submission" date="2017-03" db="EMBL/GenBank/DDBJ databases">
        <title>Genome Survey of Euroglyphus maynei.</title>
        <authorList>
            <person name="Arlian L.G."/>
            <person name="Morgan M.S."/>
            <person name="Rider S.D."/>
        </authorList>
    </citation>
    <scope>NUCLEOTIDE SEQUENCE [LARGE SCALE GENOMIC DNA]</scope>
    <source>
        <strain evidence="2">Arlian Lab</strain>
        <tissue evidence="2">Whole body</tissue>
    </source>
</reference>
<keyword evidence="1" id="KW-1133">Transmembrane helix</keyword>
<dbReference type="OrthoDB" id="6525950at2759"/>
<organism evidence="2 3">
    <name type="scientific">Euroglyphus maynei</name>
    <name type="common">Mayne's house dust mite</name>
    <dbReference type="NCBI Taxonomy" id="6958"/>
    <lineage>
        <taxon>Eukaryota</taxon>
        <taxon>Metazoa</taxon>
        <taxon>Ecdysozoa</taxon>
        <taxon>Arthropoda</taxon>
        <taxon>Chelicerata</taxon>
        <taxon>Arachnida</taxon>
        <taxon>Acari</taxon>
        <taxon>Acariformes</taxon>
        <taxon>Sarcoptiformes</taxon>
        <taxon>Astigmata</taxon>
        <taxon>Psoroptidia</taxon>
        <taxon>Analgoidea</taxon>
        <taxon>Pyroglyphidae</taxon>
        <taxon>Pyroglyphinae</taxon>
        <taxon>Euroglyphus</taxon>
    </lineage>
</organism>
<comment type="caution">
    <text evidence="2">The sequence shown here is derived from an EMBL/GenBank/DDBJ whole genome shotgun (WGS) entry which is preliminary data.</text>
</comment>
<keyword evidence="3" id="KW-1185">Reference proteome</keyword>
<feature type="transmembrane region" description="Helical" evidence="1">
    <location>
        <begin position="28"/>
        <end position="48"/>
    </location>
</feature>
<dbReference type="EMBL" id="MUJZ01007329">
    <property type="protein sequence ID" value="OTF82668.1"/>
    <property type="molecule type" value="Genomic_DNA"/>
</dbReference>
<evidence type="ECO:0000313" key="3">
    <source>
        <dbReference type="Proteomes" id="UP000194236"/>
    </source>
</evidence>